<reference evidence="2 3" key="1">
    <citation type="submission" date="2024-03" db="EMBL/GenBank/DDBJ databases">
        <title>Aureococcus anophagefferens CCMP1851 and Kratosvirus quantuckense: Draft genome of a second virus-susceptible host strain in the model system.</title>
        <authorList>
            <person name="Chase E."/>
            <person name="Truchon A.R."/>
            <person name="Schepens W."/>
            <person name="Wilhelm S.W."/>
        </authorList>
    </citation>
    <scope>NUCLEOTIDE SEQUENCE [LARGE SCALE GENOMIC DNA]</scope>
    <source>
        <strain evidence="2 3">CCMP1851</strain>
    </source>
</reference>
<feature type="region of interest" description="Disordered" evidence="1">
    <location>
        <begin position="1"/>
        <end position="98"/>
    </location>
</feature>
<protein>
    <submittedName>
        <fullName evidence="2">Uncharacterized protein</fullName>
    </submittedName>
</protein>
<evidence type="ECO:0000256" key="1">
    <source>
        <dbReference type="SAM" id="MobiDB-lite"/>
    </source>
</evidence>
<feature type="compositionally biased region" description="Basic and acidic residues" evidence="1">
    <location>
        <begin position="595"/>
        <end position="605"/>
    </location>
</feature>
<feature type="compositionally biased region" description="Basic and acidic residues" evidence="1">
    <location>
        <begin position="531"/>
        <end position="543"/>
    </location>
</feature>
<gene>
    <name evidence="2" type="ORF">SO694_00180031</name>
</gene>
<organism evidence="2 3">
    <name type="scientific">Aureococcus anophagefferens</name>
    <name type="common">Harmful bloom alga</name>
    <dbReference type="NCBI Taxonomy" id="44056"/>
    <lineage>
        <taxon>Eukaryota</taxon>
        <taxon>Sar</taxon>
        <taxon>Stramenopiles</taxon>
        <taxon>Ochrophyta</taxon>
        <taxon>Pelagophyceae</taxon>
        <taxon>Pelagomonadales</taxon>
        <taxon>Pelagomonadaceae</taxon>
        <taxon>Aureococcus</taxon>
    </lineage>
</organism>
<accession>A0ABR1FGE7</accession>
<feature type="compositionally biased region" description="Basic and acidic residues" evidence="1">
    <location>
        <begin position="575"/>
        <end position="587"/>
    </location>
</feature>
<feature type="region of interest" description="Disordered" evidence="1">
    <location>
        <begin position="575"/>
        <end position="621"/>
    </location>
</feature>
<dbReference type="Proteomes" id="UP001363151">
    <property type="component" value="Unassembled WGS sequence"/>
</dbReference>
<feature type="compositionally biased region" description="Low complexity" evidence="1">
    <location>
        <begin position="388"/>
        <end position="397"/>
    </location>
</feature>
<name>A0ABR1FGE7_AURAN</name>
<sequence length="673" mass="72750">MTGAENPLGQPQSRRRQKASIYHQRGARDAPAIKRKPPPPPAVEPRGLTQLARSRRRSSAGRMDHAEAKRLHEAAFTPGPPTYSLPSPGPSGGRLACRSTSTWLSERIEDNAWVPGPGAHLQQLTLVEPSLDRTGSLFGSGDRALFSADANPGAGAYDVEAAERAMGVGDVTLAKIARHASRFHDDEVEEQRLAVLPSPFDYAPPSVASSRDLDERKRPGVRVRGREGTRSEVDEMIKAQWWTPGVGSYGGIAFEGSKIGAALDRHPRSKASDHESLGPGPYIDVSDAYRTTLHDLSSVRLREDAGPARDRSRVLLARKRALGRSPGPAYDTSAAYLATARSVPGLLLRPQHLVASKLDEKRARAGADPAGRVRVLRAPAAKRRAGARARAGAGRAAQGRHRPHARVHVAAVAGKGAVADSFAYLASATTAKRDYANRNVRQTKADVVAEKPVAFVPPPLPNAPQATASRATATAGKASAKEYERRYLAAFRACRDAELAYGMEAIPARRAVGDDATDVAFSARIPARPTRSSERERADRLAEALRTPELGRQDPRFVPDEERFWSAHVYDVYKPPRSDTMNDDRRKAATPTRAARGDGDARGPDDGLDFTADGDDGRLSDSKWRKLLKNSRFIGAGANAAVDEHGVVLPPKRRNAKELFRESAYKISRGGRG</sequence>
<dbReference type="EMBL" id="JBBJCI010000437">
    <property type="protein sequence ID" value="KAK7230330.1"/>
    <property type="molecule type" value="Genomic_DNA"/>
</dbReference>
<evidence type="ECO:0000313" key="3">
    <source>
        <dbReference type="Proteomes" id="UP001363151"/>
    </source>
</evidence>
<feature type="compositionally biased region" description="Basic and acidic residues" evidence="1">
    <location>
        <begin position="62"/>
        <end position="73"/>
    </location>
</feature>
<feature type="compositionally biased region" description="Basic and acidic residues" evidence="1">
    <location>
        <begin position="211"/>
        <end position="229"/>
    </location>
</feature>
<evidence type="ECO:0000313" key="2">
    <source>
        <dbReference type="EMBL" id="KAK7230330.1"/>
    </source>
</evidence>
<feature type="region of interest" description="Disordered" evidence="1">
    <location>
        <begin position="456"/>
        <end position="477"/>
    </location>
</feature>
<keyword evidence="3" id="KW-1185">Reference proteome</keyword>
<proteinExistence type="predicted"/>
<feature type="region of interest" description="Disordered" evidence="1">
    <location>
        <begin position="204"/>
        <end position="229"/>
    </location>
</feature>
<feature type="region of interest" description="Disordered" evidence="1">
    <location>
        <begin position="379"/>
        <end position="404"/>
    </location>
</feature>
<feature type="compositionally biased region" description="Pro residues" evidence="1">
    <location>
        <begin position="78"/>
        <end position="89"/>
    </location>
</feature>
<feature type="region of interest" description="Disordered" evidence="1">
    <location>
        <begin position="527"/>
        <end position="555"/>
    </location>
</feature>
<comment type="caution">
    <text evidence="2">The sequence shown here is derived from an EMBL/GenBank/DDBJ whole genome shotgun (WGS) entry which is preliminary data.</text>
</comment>